<keyword evidence="7" id="KW-1185">Reference proteome</keyword>
<dbReference type="PATRIC" id="fig|795797.18.peg.1812"/>
<dbReference type="EMBL" id="AOHV01000035">
    <property type="protein sequence ID" value="ELY35222.1"/>
    <property type="molecule type" value="Genomic_DNA"/>
</dbReference>
<dbReference type="InterPro" id="IPR010879">
    <property type="entry name" value="DUF1508"/>
</dbReference>
<dbReference type="Proteomes" id="UP000011645">
    <property type="component" value="Unassembled WGS sequence"/>
</dbReference>
<dbReference type="OrthoDB" id="108721at2157"/>
<dbReference type="EMBL" id="CP002062">
    <property type="protein sequence ID" value="ADJ15201.1"/>
    <property type="molecule type" value="Genomic_DNA"/>
</dbReference>
<reference evidence="4 6" key="1">
    <citation type="journal article" date="2010" name="J. Bacteriol.">
        <title>Complete genome sequence of Halalkalicoccus jeotgali B3(T), an extremely halophilic archaeon.</title>
        <authorList>
            <person name="Roh S.W."/>
            <person name="Nam Y.D."/>
            <person name="Nam S.H."/>
            <person name="Choi S.H."/>
            <person name="Park H.S."/>
            <person name="Bae J.W."/>
        </authorList>
    </citation>
    <scope>NUCLEOTIDE SEQUENCE [LARGE SCALE GENOMIC DNA]</scope>
    <source>
        <strain evidence="4">B3</strain>
        <strain evidence="6">DSM 18796 / CECT 7217 / JCM 14584 / KCTC 4019 / B3</strain>
    </source>
</reference>
<evidence type="ECO:0000313" key="6">
    <source>
        <dbReference type="Proteomes" id="UP000000390"/>
    </source>
</evidence>
<dbReference type="AlphaFoldDB" id="D8J394"/>
<protein>
    <submittedName>
        <fullName evidence="4">Uncharacterized protein</fullName>
    </submittedName>
</protein>
<evidence type="ECO:0000256" key="1">
    <source>
        <dbReference type="SAM" id="MobiDB-lite"/>
    </source>
</evidence>
<dbReference type="InterPro" id="IPR027598">
    <property type="entry name" value="Amphi-Trp_dom"/>
</dbReference>
<feature type="region of interest" description="Disordered" evidence="1">
    <location>
        <begin position="81"/>
        <end position="115"/>
    </location>
</feature>
<dbReference type="NCBIfam" id="TIGR04354">
    <property type="entry name" value="amphi-Trp"/>
    <property type="match status" value="1"/>
</dbReference>
<reference evidence="5 7" key="2">
    <citation type="journal article" date="2014" name="PLoS Genet.">
        <title>Phylogenetically driven sequencing of extremely halophilic archaea reveals strategies for static and dynamic osmo-response.</title>
        <authorList>
            <person name="Becker E.A."/>
            <person name="Seitzer P.M."/>
            <person name="Tritt A."/>
            <person name="Larsen D."/>
            <person name="Krusor M."/>
            <person name="Yao A.I."/>
            <person name="Wu D."/>
            <person name="Madern D."/>
            <person name="Eisen J.A."/>
            <person name="Darling A.E."/>
            <person name="Facciotti M.T."/>
        </authorList>
    </citation>
    <scope>NUCLEOTIDE SEQUENCE [LARGE SCALE GENOMIC DNA]</scope>
    <source>
        <strain evidence="5">B3</strain>
        <strain evidence="7">DSM 18796 / CECT 7217 / JCM 14584 / KCTC 4019 / B3</strain>
    </source>
</reference>
<sequence length="172" mass="19202">MGEETLFEYEADRSRSEIAAYLRALAAEIDGDGPVVFRDGEYAVAVGLPERAELDVEVEREYEDGTDESEFQIELEIEFEEGDEAGAERIDEPAEPAVGVQFSPDDEEHPEPSQGRFEVYRDRAGEWRWRLVHRNGNIIADGGEGYSSKRNAIKGLRSVQHNAPGAGVEEVE</sequence>
<evidence type="ECO:0000259" key="2">
    <source>
        <dbReference type="Pfam" id="PF07411"/>
    </source>
</evidence>
<dbReference type="KEGG" id="hje:HacjB3_09090"/>
<accession>D8J394</accession>
<dbReference type="RefSeq" id="WP_008417333.1">
    <property type="nucleotide sequence ID" value="NC_014297.1"/>
</dbReference>
<dbReference type="Proteomes" id="UP000000390">
    <property type="component" value="Chromosome"/>
</dbReference>
<dbReference type="eggNOG" id="arCOG06550">
    <property type="taxonomic scope" value="Archaea"/>
</dbReference>
<dbReference type="InterPro" id="IPR036913">
    <property type="entry name" value="YegP-like_sf"/>
</dbReference>
<gene>
    <name evidence="4" type="ordered locus">HacjB3_09090</name>
    <name evidence="5" type="ORF">C497_13588</name>
</gene>
<dbReference type="GeneID" id="9419626"/>
<dbReference type="Pfam" id="PF20068">
    <property type="entry name" value="Amphi-Trp"/>
    <property type="match status" value="1"/>
</dbReference>
<name>D8J394_HALJB</name>
<dbReference type="eggNOG" id="arCOG04789">
    <property type="taxonomic scope" value="Archaea"/>
</dbReference>
<dbReference type="STRING" id="795797.HacjB3_09090"/>
<evidence type="ECO:0000313" key="5">
    <source>
        <dbReference type="EMBL" id="ELY35222.1"/>
    </source>
</evidence>
<evidence type="ECO:0000259" key="3">
    <source>
        <dbReference type="Pfam" id="PF20068"/>
    </source>
</evidence>
<feature type="domain" description="DUF1508" evidence="2">
    <location>
        <begin position="122"/>
        <end position="170"/>
    </location>
</feature>
<dbReference type="NCBIfam" id="NF041908">
    <property type="entry name" value="HVO_2922"/>
    <property type="match status" value="1"/>
</dbReference>
<evidence type="ECO:0000313" key="7">
    <source>
        <dbReference type="Proteomes" id="UP000011645"/>
    </source>
</evidence>
<dbReference type="Gene3D" id="2.30.29.80">
    <property type="match status" value="1"/>
</dbReference>
<evidence type="ECO:0000313" key="4">
    <source>
        <dbReference type="EMBL" id="ADJ15201.1"/>
    </source>
</evidence>
<organism evidence="4 6">
    <name type="scientific">Halalkalicoccus jeotgali (strain DSM 18796 / CECT 7217 / JCM 14584 / KCTC 4019 / B3)</name>
    <dbReference type="NCBI Taxonomy" id="795797"/>
    <lineage>
        <taxon>Archaea</taxon>
        <taxon>Methanobacteriati</taxon>
        <taxon>Methanobacteriota</taxon>
        <taxon>Stenosarchaea group</taxon>
        <taxon>Halobacteria</taxon>
        <taxon>Halobacteriales</taxon>
        <taxon>Halococcaceae</taxon>
        <taxon>Halalkalicoccus</taxon>
    </lineage>
</organism>
<dbReference type="Pfam" id="PF07411">
    <property type="entry name" value="DUF1508"/>
    <property type="match status" value="1"/>
</dbReference>
<feature type="domain" description="Amphi-Trp" evidence="3">
    <location>
        <begin position="1"/>
        <end position="87"/>
    </location>
</feature>
<dbReference type="HOGENOM" id="CLU_081188_0_0_2"/>
<proteinExistence type="predicted"/>
<dbReference type="SUPFAM" id="SSF160113">
    <property type="entry name" value="YegP-like"/>
    <property type="match status" value="1"/>
</dbReference>